<sequence length="390" mass="43491">MSRAHQSHRSSVNTFACSDVKIQMRPMCVGGVVATHSPRMSDVRGSNPGTATGYALLMSSNKGGTRVQCFPLAWNHRNNYARTGGRPLKREWCEYEQNTYPAKPQEEISRNPQMRLYYQQCGRRSPLDSVKFTFYSNSNWIDFDKCSHLHNSLNFTGGSTGRTSQTVDFLPSLINPTAAPDAFLISSKCDASLQSSRVQLCVDSPIAYGYGPAKLNVLHQTSSCSVSTIFKISRYLYRSDTPLISLLKILRKPTTGFAFLGVIRTKHGLIKDPSTVSTITRLIAKLESAGSVLDFPGKGRKPLSDERAPIVQNTVEQLQSQSIMASSSITQVSQLSGIPRASVHRIMSRHLHLYPYHFTLLQNITEEDKEQRITFANWLLGNEEIVPNIL</sequence>
<gene>
    <name evidence="1" type="ORF">CLF_106011</name>
</gene>
<proteinExistence type="predicted"/>
<protein>
    <recommendedName>
        <fullName evidence="3">DUF4817 domain-containing protein</fullName>
    </recommendedName>
</protein>
<dbReference type="EMBL" id="DF143145">
    <property type="protein sequence ID" value="GAA51378.1"/>
    <property type="molecule type" value="Genomic_DNA"/>
</dbReference>
<dbReference type="PANTHER" id="PTHR47326">
    <property type="entry name" value="TRANSPOSABLE ELEMENT TC3 TRANSPOSASE-LIKE PROTEIN"/>
    <property type="match status" value="1"/>
</dbReference>
<evidence type="ECO:0008006" key="3">
    <source>
        <dbReference type="Google" id="ProtNLM"/>
    </source>
</evidence>
<evidence type="ECO:0000313" key="1">
    <source>
        <dbReference type="EMBL" id="GAA51378.1"/>
    </source>
</evidence>
<keyword evidence="2" id="KW-1185">Reference proteome</keyword>
<dbReference type="AlphaFoldDB" id="G7YEJ5"/>
<name>G7YEJ5_CLOSI</name>
<reference key="2">
    <citation type="submission" date="2011-10" db="EMBL/GenBank/DDBJ databases">
        <title>The genome and transcriptome sequence of Clonorchis sinensis provide insights into the carcinogenic liver fluke.</title>
        <authorList>
            <person name="Wang X."/>
            <person name="Huang Y."/>
            <person name="Chen W."/>
            <person name="Liu H."/>
            <person name="Guo L."/>
            <person name="Chen Y."/>
            <person name="Luo F."/>
            <person name="Zhou W."/>
            <person name="Sun J."/>
            <person name="Mao Q."/>
            <person name="Liang P."/>
            <person name="Zhou C."/>
            <person name="Tian Y."/>
            <person name="Men J."/>
            <person name="Lv X."/>
            <person name="Huang L."/>
            <person name="Zhou J."/>
            <person name="Hu Y."/>
            <person name="Li R."/>
            <person name="Zhang F."/>
            <person name="Lei H."/>
            <person name="Li X."/>
            <person name="Hu X."/>
            <person name="Liang C."/>
            <person name="Xu J."/>
            <person name="Wu Z."/>
            <person name="Yu X."/>
        </authorList>
    </citation>
    <scope>NUCLEOTIDE SEQUENCE</scope>
    <source>
        <strain>Henan</strain>
    </source>
</reference>
<dbReference type="PANTHER" id="PTHR47326:SF1">
    <property type="entry name" value="HTH PSQ-TYPE DOMAIN-CONTAINING PROTEIN"/>
    <property type="match status" value="1"/>
</dbReference>
<dbReference type="Proteomes" id="UP000008909">
    <property type="component" value="Unassembled WGS sequence"/>
</dbReference>
<accession>G7YEJ5</accession>
<reference evidence="1" key="1">
    <citation type="journal article" date="2011" name="Genome Biol.">
        <title>The draft genome of the carcinogenic human liver fluke Clonorchis sinensis.</title>
        <authorList>
            <person name="Wang X."/>
            <person name="Chen W."/>
            <person name="Huang Y."/>
            <person name="Sun J."/>
            <person name="Men J."/>
            <person name="Liu H."/>
            <person name="Luo F."/>
            <person name="Guo L."/>
            <person name="Lv X."/>
            <person name="Deng C."/>
            <person name="Zhou C."/>
            <person name="Fan Y."/>
            <person name="Li X."/>
            <person name="Huang L."/>
            <person name="Hu Y."/>
            <person name="Liang C."/>
            <person name="Hu X."/>
            <person name="Xu J."/>
            <person name="Yu X."/>
        </authorList>
    </citation>
    <scope>NUCLEOTIDE SEQUENCE [LARGE SCALE GENOMIC DNA]</scope>
    <source>
        <strain evidence="1">Henan</strain>
    </source>
</reference>
<evidence type="ECO:0000313" key="2">
    <source>
        <dbReference type="Proteomes" id="UP000008909"/>
    </source>
</evidence>
<organism evidence="1 2">
    <name type="scientific">Clonorchis sinensis</name>
    <name type="common">Chinese liver fluke</name>
    <dbReference type="NCBI Taxonomy" id="79923"/>
    <lineage>
        <taxon>Eukaryota</taxon>
        <taxon>Metazoa</taxon>
        <taxon>Spiralia</taxon>
        <taxon>Lophotrochozoa</taxon>
        <taxon>Platyhelminthes</taxon>
        <taxon>Trematoda</taxon>
        <taxon>Digenea</taxon>
        <taxon>Opisthorchiida</taxon>
        <taxon>Opisthorchiata</taxon>
        <taxon>Opisthorchiidae</taxon>
        <taxon>Clonorchis</taxon>
    </lineage>
</organism>